<feature type="region of interest" description="Disordered" evidence="18">
    <location>
        <begin position="294"/>
        <end position="317"/>
    </location>
</feature>
<dbReference type="STRING" id="37003.ENSKMAP00000024095"/>
<dbReference type="Gene3D" id="3.90.550.10">
    <property type="entry name" value="Spore Coat Polysaccharide Biosynthesis Protein SpsA, Chain A"/>
    <property type="match status" value="1"/>
</dbReference>
<keyword evidence="10" id="KW-1133">Transmembrane helix</keyword>
<name>A0A3Q3B4S9_KRYMA</name>
<feature type="domain" description="Galactosyltransferase C-terminal" evidence="19">
    <location>
        <begin position="219"/>
        <end position="294"/>
    </location>
</feature>
<keyword evidence="22" id="KW-1185">Reference proteome</keyword>
<keyword evidence="6 17" id="KW-0808">Transferase</keyword>
<evidence type="ECO:0000256" key="12">
    <source>
        <dbReference type="ARBA" id="ARBA00023136"/>
    </source>
</evidence>
<evidence type="ECO:0000256" key="3">
    <source>
        <dbReference type="ARBA" id="ARBA00004922"/>
    </source>
</evidence>
<dbReference type="OrthoDB" id="10016069at2759"/>
<evidence type="ECO:0000256" key="6">
    <source>
        <dbReference type="ARBA" id="ARBA00022679"/>
    </source>
</evidence>
<evidence type="ECO:0000256" key="15">
    <source>
        <dbReference type="ARBA" id="ARBA00023211"/>
    </source>
</evidence>
<keyword evidence="12" id="KW-0472">Membrane</keyword>
<dbReference type="OMA" id="FCHREEH"/>
<reference evidence="21" key="1">
    <citation type="submission" date="2025-08" db="UniProtKB">
        <authorList>
            <consortium name="Ensembl"/>
        </authorList>
    </citation>
    <scope>IDENTIFICATION</scope>
</reference>
<dbReference type="GO" id="GO:0032580">
    <property type="term" value="C:Golgi cisterna membrane"/>
    <property type="evidence" value="ECO:0007669"/>
    <property type="project" value="UniProtKB-UniRule"/>
</dbReference>
<dbReference type="GO" id="GO:0003831">
    <property type="term" value="F:beta-N-acetylglucosaminylglycopeptide beta-1,4-galactosyltransferase activity"/>
    <property type="evidence" value="ECO:0007669"/>
    <property type="project" value="TreeGrafter"/>
</dbReference>
<evidence type="ECO:0000256" key="7">
    <source>
        <dbReference type="ARBA" id="ARBA00022692"/>
    </source>
</evidence>
<dbReference type="AlphaFoldDB" id="A0A3Q3B4S9"/>
<evidence type="ECO:0000256" key="14">
    <source>
        <dbReference type="ARBA" id="ARBA00023180"/>
    </source>
</evidence>
<dbReference type="Pfam" id="PF02709">
    <property type="entry name" value="Glyco_transf_7C"/>
    <property type="match status" value="1"/>
</dbReference>
<sequence length="350" mass="39972">MMKNHFNLKVLFASVGLVSVVVVVLVHSKHSLSGFFFQTHPEVQESNVTFSWRTKNDVQSTDASKGGQHMKASPVKASEPCPEPPPDLVGRLHVVLETDRTLTEVRREVGSLLQQGGRYKPPNCVSKQKVAIIIPFRNQDEEMTHLLYYLHPILMRQQVDYGVYVINQDGEGLFNRAKLMNIGHVEALKEYDYDCFVFSDVDLVPLNDQNLYRCFDSPRHLSVAVDKFKFVLPYEKFFGGVISLSKDQFLKVNGFSNTFWGWGGEDDDLYNRIMIRLKSISRPDSTIGRYKMIKPVEESNQHKPKNGNKPRETKTTLETDGLNSLKYTVKDIEKDRLFTFITVNFTAPSA</sequence>
<proteinExistence type="inferred from homology"/>
<feature type="domain" description="Galactosyltransferase N-terminal" evidence="20">
    <location>
        <begin position="81"/>
        <end position="214"/>
    </location>
</feature>
<evidence type="ECO:0000256" key="9">
    <source>
        <dbReference type="ARBA" id="ARBA00022968"/>
    </source>
</evidence>
<dbReference type="RefSeq" id="XP_024857969.1">
    <property type="nucleotide sequence ID" value="XM_025002201.2"/>
</dbReference>
<evidence type="ECO:0000256" key="1">
    <source>
        <dbReference type="ARBA" id="ARBA00001936"/>
    </source>
</evidence>
<evidence type="ECO:0000256" key="2">
    <source>
        <dbReference type="ARBA" id="ARBA00004323"/>
    </source>
</evidence>
<dbReference type="GO" id="GO:0008092">
    <property type="term" value="F:cytoskeletal protein binding"/>
    <property type="evidence" value="ECO:0007669"/>
    <property type="project" value="TreeGrafter"/>
</dbReference>
<dbReference type="EC" id="2.4.1.-" evidence="17"/>
<keyword evidence="15 17" id="KW-0464">Manganese</keyword>
<dbReference type="Ensembl" id="ENSKMAT00000024400.1">
    <property type="protein sequence ID" value="ENSKMAP00000024095.1"/>
    <property type="gene ID" value="ENSKMAG00000017856.1"/>
</dbReference>
<evidence type="ECO:0000256" key="13">
    <source>
        <dbReference type="ARBA" id="ARBA00023157"/>
    </source>
</evidence>
<dbReference type="GO" id="GO:0003945">
    <property type="term" value="F:N-acetyllactosamine synthase activity"/>
    <property type="evidence" value="ECO:0007669"/>
    <property type="project" value="UniProtKB-EC"/>
</dbReference>
<evidence type="ECO:0000256" key="11">
    <source>
        <dbReference type="ARBA" id="ARBA00023034"/>
    </source>
</evidence>
<protein>
    <recommendedName>
        <fullName evidence="17">Beta-1,4-galactosyltransferase</fullName>
        <shortName evidence="17">Beta-1,4-GalTase</shortName>
        <ecNumber evidence="17">2.4.1.-</ecNumber>
    </recommendedName>
</protein>
<reference evidence="21" key="2">
    <citation type="submission" date="2025-09" db="UniProtKB">
        <authorList>
            <consortium name="Ensembl"/>
        </authorList>
    </citation>
    <scope>IDENTIFICATION</scope>
</reference>
<dbReference type="InterPro" id="IPR027995">
    <property type="entry name" value="Galactosyl_T_N"/>
</dbReference>
<dbReference type="UniPathway" id="UPA00378"/>
<keyword evidence="11 17" id="KW-0333">Golgi apparatus</keyword>
<keyword evidence="5 17" id="KW-0328">Glycosyltransferase</keyword>
<evidence type="ECO:0000313" key="21">
    <source>
        <dbReference type="Ensembl" id="ENSKMAP00000024095.1"/>
    </source>
</evidence>
<evidence type="ECO:0000259" key="19">
    <source>
        <dbReference type="Pfam" id="PF02709"/>
    </source>
</evidence>
<evidence type="ECO:0000259" key="20">
    <source>
        <dbReference type="Pfam" id="PF13733"/>
    </source>
</evidence>
<feature type="region of interest" description="Disordered" evidence="18">
    <location>
        <begin position="57"/>
        <end position="84"/>
    </location>
</feature>
<comment type="function">
    <text evidence="17">Responsible for the synthesis of complex-type N-linked oligosaccharides in many glycoproteins as well as the carbohydrate moieties of glycolipids.</text>
</comment>
<dbReference type="GO" id="GO:0005975">
    <property type="term" value="P:carbohydrate metabolic process"/>
    <property type="evidence" value="ECO:0007669"/>
    <property type="project" value="InterPro"/>
</dbReference>
<keyword evidence="13" id="KW-1015">Disulfide bond</keyword>
<dbReference type="InterPro" id="IPR027791">
    <property type="entry name" value="Galactosyl_T_C"/>
</dbReference>
<dbReference type="GO" id="GO:0046872">
    <property type="term" value="F:metal ion binding"/>
    <property type="evidence" value="ECO:0007669"/>
    <property type="project" value="UniProtKB-UniRule"/>
</dbReference>
<keyword evidence="7" id="KW-0812">Transmembrane</keyword>
<dbReference type="GeneTree" id="ENSGT00940000155244"/>
<organism evidence="21 22">
    <name type="scientific">Kryptolebias marmoratus</name>
    <name type="common">Mangrove killifish</name>
    <name type="synonym">Rivulus marmoratus</name>
    <dbReference type="NCBI Taxonomy" id="37003"/>
    <lineage>
        <taxon>Eukaryota</taxon>
        <taxon>Metazoa</taxon>
        <taxon>Chordata</taxon>
        <taxon>Craniata</taxon>
        <taxon>Vertebrata</taxon>
        <taxon>Euteleostomi</taxon>
        <taxon>Actinopterygii</taxon>
        <taxon>Neopterygii</taxon>
        <taxon>Teleostei</taxon>
        <taxon>Neoteleostei</taxon>
        <taxon>Acanthomorphata</taxon>
        <taxon>Ovalentaria</taxon>
        <taxon>Atherinomorphae</taxon>
        <taxon>Cyprinodontiformes</taxon>
        <taxon>Rivulidae</taxon>
        <taxon>Kryptolebias</taxon>
    </lineage>
</organism>
<keyword evidence="9 17" id="KW-0735">Signal-anchor</keyword>
<dbReference type="FunFam" id="3.90.550.10:FF:000028">
    <property type="entry name" value="beta-1,4-galactosyltransferase 1"/>
    <property type="match status" value="1"/>
</dbReference>
<evidence type="ECO:0000256" key="5">
    <source>
        <dbReference type="ARBA" id="ARBA00022676"/>
    </source>
</evidence>
<comment type="cofactor">
    <cofactor evidence="1 17">
        <name>Mn(2+)</name>
        <dbReference type="ChEBI" id="CHEBI:29035"/>
    </cofactor>
</comment>
<evidence type="ECO:0000313" key="22">
    <source>
        <dbReference type="Proteomes" id="UP000264800"/>
    </source>
</evidence>
<comment type="similarity">
    <text evidence="4 17">Belongs to the glycosyltransferase 7 family.</text>
</comment>
<accession>A0A3Q3B4S9</accession>
<dbReference type="GO" id="GO:0006487">
    <property type="term" value="P:protein N-linked glycosylation"/>
    <property type="evidence" value="ECO:0007669"/>
    <property type="project" value="TreeGrafter"/>
</dbReference>
<dbReference type="GO" id="GO:0000139">
    <property type="term" value="C:Golgi membrane"/>
    <property type="evidence" value="ECO:0007669"/>
    <property type="project" value="UniProtKB-SubCell"/>
</dbReference>
<evidence type="ECO:0000256" key="17">
    <source>
        <dbReference type="RuleBase" id="RU368121"/>
    </source>
</evidence>
<dbReference type="InterPro" id="IPR029044">
    <property type="entry name" value="Nucleotide-diphossugar_trans"/>
</dbReference>
<evidence type="ECO:0000256" key="10">
    <source>
        <dbReference type="ARBA" id="ARBA00022989"/>
    </source>
</evidence>
<dbReference type="InterPro" id="IPR003859">
    <property type="entry name" value="Galactosyl_T"/>
</dbReference>
<dbReference type="PRINTS" id="PR02050">
    <property type="entry name" value="B14GALTRFASE"/>
</dbReference>
<dbReference type="KEGG" id="kmr:108249546"/>
<evidence type="ECO:0000256" key="18">
    <source>
        <dbReference type="SAM" id="MobiDB-lite"/>
    </source>
</evidence>
<dbReference type="PANTHER" id="PTHR19300">
    <property type="entry name" value="BETA-1,4-GALACTOSYLTRANSFERASE"/>
    <property type="match status" value="1"/>
</dbReference>
<evidence type="ECO:0000256" key="8">
    <source>
        <dbReference type="ARBA" id="ARBA00022723"/>
    </source>
</evidence>
<comment type="catalytic activity">
    <reaction evidence="16">
        <text>N-acetyl-D-glucosamine + UDP-alpha-D-galactose = beta-D-galactosyl-(1-&gt;4)-N-acetyl-D-glucosamine + UDP + H(+)</text>
        <dbReference type="Rhea" id="RHEA:17745"/>
        <dbReference type="ChEBI" id="CHEBI:15378"/>
        <dbReference type="ChEBI" id="CHEBI:58223"/>
        <dbReference type="ChEBI" id="CHEBI:60152"/>
        <dbReference type="ChEBI" id="CHEBI:66914"/>
        <dbReference type="ChEBI" id="CHEBI:506227"/>
        <dbReference type="EC" id="2.4.1.90"/>
    </reaction>
    <physiologicalReaction direction="left-to-right" evidence="16">
        <dbReference type="Rhea" id="RHEA:17746"/>
    </physiologicalReaction>
</comment>
<keyword evidence="8 17" id="KW-0479">Metal-binding</keyword>
<keyword evidence="14 17" id="KW-0325">Glycoprotein</keyword>
<dbReference type="SUPFAM" id="SSF53448">
    <property type="entry name" value="Nucleotide-diphospho-sugar transferases"/>
    <property type="match status" value="1"/>
</dbReference>
<comment type="subcellular location">
    <subcellularLocation>
        <location evidence="2 17">Golgi apparatus membrane</location>
        <topology evidence="2 17">Single-pass type II membrane protein</topology>
    </subcellularLocation>
</comment>
<dbReference type="Pfam" id="PF13733">
    <property type="entry name" value="Glyco_transf_7N"/>
    <property type="match status" value="1"/>
</dbReference>
<evidence type="ECO:0000256" key="4">
    <source>
        <dbReference type="ARBA" id="ARBA00005735"/>
    </source>
</evidence>
<dbReference type="PANTHER" id="PTHR19300:SF5">
    <property type="entry name" value="BETA-1,4-GALACTOSYLTRANSFERASE 1"/>
    <property type="match status" value="1"/>
</dbReference>
<dbReference type="CDD" id="cd00899">
    <property type="entry name" value="b4GalT"/>
    <property type="match status" value="1"/>
</dbReference>
<comment type="pathway">
    <text evidence="3 17">Protein modification; protein glycosylation.</text>
</comment>
<dbReference type="GeneID" id="108249546"/>
<evidence type="ECO:0000256" key="16">
    <source>
        <dbReference type="ARBA" id="ARBA00049413"/>
    </source>
</evidence>
<dbReference type="Proteomes" id="UP000264800">
    <property type="component" value="Unplaced"/>
</dbReference>